<keyword evidence="4 9" id="KW-0732">Signal</keyword>
<dbReference type="CTD" id="388611"/>
<dbReference type="InterPro" id="IPR007947">
    <property type="entry name" value="CD164_MGC24"/>
</dbReference>
<dbReference type="OMA" id="VQGGCKQ"/>
<dbReference type="RefSeq" id="XP_028936223.1">
    <property type="nucleotide sequence ID" value="XM_029080390.2"/>
</dbReference>
<feature type="transmembrane region" description="Helical" evidence="8">
    <location>
        <begin position="126"/>
        <end position="147"/>
    </location>
</feature>
<reference evidence="10" key="2">
    <citation type="submission" date="2025-09" db="UniProtKB">
        <authorList>
            <consortium name="Ensembl"/>
        </authorList>
    </citation>
    <scope>IDENTIFICATION</scope>
    <source>
        <strain evidence="10">Glennie</strain>
    </source>
</reference>
<reference evidence="10" key="1">
    <citation type="submission" date="2025-08" db="UniProtKB">
        <authorList>
            <consortium name="Ensembl"/>
        </authorList>
    </citation>
    <scope>IDENTIFICATION</scope>
    <source>
        <strain evidence="10">Glennie</strain>
    </source>
</reference>
<evidence type="ECO:0000256" key="5">
    <source>
        <dbReference type="ARBA" id="ARBA00022989"/>
    </source>
</evidence>
<keyword evidence="11" id="KW-1185">Reference proteome</keyword>
<evidence type="ECO:0000256" key="4">
    <source>
        <dbReference type="ARBA" id="ARBA00022729"/>
    </source>
</evidence>
<dbReference type="PANTHER" id="PTHR11337">
    <property type="entry name" value="MUCIN/PORIMIN"/>
    <property type="match status" value="1"/>
</dbReference>
<feature type="chain" id="PRO_5026006523" evidence="9">
    <location>
        <begin position="33"/>
        <end position="161"/>
    </location>
</feature>
<dbReference type="KEGG" id="oaa:107547086"/>
<comment type="subcellular location">
    <subcellularLocation>
        <location evidence="1">Membrane</location>
        <topology evidence="1">Single-pass type I membrane protein</topology>
    </subcellularLocation>
</comment>
<dbReference type="OrthoDB" id="6160056at2759"/>
<dbReference type="GeneID" id="107547086"/>
<dbReference type="InParanoid" id="A0A6I8P2I9"/>
<keyword evidence="6 8" id="KW-0472">Membrane</keyword>
<dbReference type="Pfam" id="PF05283">
    <property type="entry name" value="MGC-24"/>
    <property type="match status" value="2"/>
</dbReference>
<evidence type="ECO:0000313" key="10">
    <source>
        <dbReference type="Ensembl" id="ENSOANP00000046709.1"/>
    </source>
</evidence>
<dbReference type="FunCoup" id="A0A6I8P2I9">
    <property type="interactions" value="19"/>
</dbReference>
<proteinExistence type="inferred from homology"/>
<sequence length="161" mass="17124">MALPELRAHRALLCCCLCCCWLLLPGVRPSAAESCARLESCMRCVQGESARNITACVWESCGGPGAELSRCVVRGEAAVKEGCSVYNATAMCRALHFPTQEPRILTTGVPGSPSPPPGSRLPGFDAASFIGGIVLVLSLQAVTFFLLKFLKSKDSSYQTLI</sequence>
<dbReference type="Bgee" id="ENSOANG00000035989">
    <property type="expression patterns" value="Expressed in heart and 8 other cell types or tissues"/>
</dbReference>
<dbReference type="PANTHER" id="PTHR11337:SF11">
    <property type="entry name" value="CD164 SIALOMUCIN-LIKE 2 PROTEIN"/>
    <property type="match status" value="1"/>
</dbReference>
<protein>
    <submittedName>
        <fullName evidence="10">CD164 molecule like 2</fullName>
    </submittedName>
</protein>
<evidence type="ECO:0000256" key="6">
    <source>
        <dbReference type="ARBA" id="ARBA00023136"/>
    </source>
</evidence>
<evidence type="ECO:0000256" key="2">
    <source>
        <dbReference type="ARBA" id="ARBA00005341"/>
    </source>
</evidence>
<dbReference type="Ensembl" id="ENSOANT00000054030.1">
    <property type="protein sequence ID" value="ENSOANP00000046709.1"/>
    <property type="gene ID" value="ENSOANG00000035989.1"/>
</dbReference>
<dbReference type="Proteomes" id="UP000002279">
    <property type="component" value="Unplaced"/>
</dbReference>
<dbReference type="GO" id="GO:0031410">
    <property type="term" value="C:cytoplasmic vesicle"/>
    <property type="evidence" value="ECO:0000318"/>
    <property type="project" value="GO_Central"/>
</dbReference>
<keyword evidence="3 8" id="KW-0812">Transmembrane</keyword>
<evidence type="ECO:0000256" key="9">
    <source>
        <dbReference type="SAM" id="SignalP"/>
    </source>
</evidence>
<feature type="signal peptide" evidence="9">
    <location>
        <begin position="1"/>
        <end position="32"/>
    </location>
</feature>
<comment type="similarity">
    <text evidence="2">Belongs to the CD164 family.</text>
</comment>
<gene>
    <name evidence="10" type="primary">CD164L2</name>
</gene>
<evidence type="ECO:0000256" key="8">
    <source>
        <dbReference type="SAM" id="Phobius"/>
    </source>
</evidence>
<evidence type="ECO:0000256" key="7">
    <source>
        <dbReference type="ARBA" id="ARBA00023180"/>
    </source>
</evidence>
<dbReference type="GeneTree" id="ENSGT00530000063929"/>
<evidence type="ECO:0000256" key="3">
    <source>
        <dbReference type="ARBA" id="ARBA00022692"/>
    </source>
</evidence>
<dbReference type="GO" id="GO:0016020">
    <property type="term" value="C:membrane"/>
    <property type="evidence" value="ECO:0007669"/>
    <property type="project" value="UniProtKB-SubCell"/>
</dbReference>
<evidence type="ECO:0000313" key="11">
    <source>
        <dbReference type="Proteomes" id="UP000002279"/>
    </source>
</evidence>
<accession>A0A6I8P2I9</accession>
<dbReference type="AlphaFoldDB" id="A0A6I8P2I9"/>
<keyword evidence="5 8" id="KW-1133">Transmembrane helix</keyword>
<organism evidence="10 11">
    <name type="scientific">Ornithorhynchus anatinus</name>
    <name type="common">Duckbill platypus</name>
    <dbReference type="NCBI Taxonomy" id="9258"/>
    <lineage>
        <taxon>Eukaryota</taxon>
        <taxon>Metazoa</taxon>
        <taxon>Chordata</taxon>
        <taxon>Craniata</taxon>
        <taxon>Vertebrata</taxon>
        <taxon>Euteleostomi</taxon>
        <taxon>Mammalia</taxon>
        <taxon>Monotremata</taxon>
        <taxon>Ornithorhynchidae</taxon>
        <taxon>Ornithorhynchus</taxon>
    </lineage>
</organism>
<keyword evidence="7" id="KW-0325">Glycoprotein</keyword>
<name>A0A6I8P2I9_ORNAN</name>
<evidence type="ECO:0000256" key="1">
    <source>
        <dbReference type="ARBA" id="ARBA00004479"/>
    </source>
</evidence>